<organism evidence="10 11">
    <name type="scientific">Agrilactobacillus composti DSM 18527 = JCM 14202</name>
    <dbReference type="NCBI Taxonomy" id="1423734"/>
    <lineage>
        <taxon>Bacteria</taxon>
        <taxon>Bacillati</taxon>
        <taxon>Bacillota</taxon>
        <taxon>Bacilli</taxon>
        <taxon>Lactobacillales</taxon>
        <taxon>Lactobacillaceae</taxon>
        <taxon>Agrilactobacillus</taxon>
    </lineage>
</organism>
<keyword evidence="4 7" id="KW-0963">Cytoplasm</keyword>
<dbReference type="Gene3D" id="3.40.50.1370">
    <property type="entry name" value="Aspartate/ornithine carbamoyltransferase"/>
    <property type="match status" value="2"/>
</dbReference>
<name>A0A0R1YBC2_9LACO</name>
<comment type="caution">
    <text evidence="10">The sequence shown here is derived from an EMBL/GenBank/DDBJ whole genome shotgun (WGS) entry which is preliminary data.</text>
</comment>
<sequence length="333" mass="36576">MNPFQGKSFLKELDFTGEQLEFLIDFASHLDDLKANHIPHEYLKGQNIALLFEKTSTRTRSAFTVAANDLGAHPEFLGVNDIQLGNKESVADTAKVLGGMYDGIEYRGFAQETVETLAKESGVPVWNGLTDEWHPTQMIADFMTLKAHFKTLKQLTLTYLGDAKNNVAHSLLITGALLGVNIHIGAPKSRQPEEEIVQKAQAIAKTTGSQLLITDDAKAAVAGADALYTDVWVSMGEDVDYGERIKLLLPYQINADLVAATGKKETIIMHCLPAFHDLKTTTGKKFGEKYHLDALEITDEVFLSPASVVFEEAHNRMPAIKAIMAATSGHLFF</sequence>
<feature type="binding site" evidence="7">
    <location>
        <position position="107"/>
    </location>
    <ligand>
        <name>carbamoyl phosphate</name>
        <dbReference type="ChEBI" id="CHEBI:58228"/>
    </ligand>
</feature>
<dbReference type="PANTHER" id="PTHR45753:SF1">
    <property type="entry name" value="ORNITHINE CARBAMOYLTRANSFERASE, CATABOLIC"/>
    <property type="match status" value="1"/>
</dbReference>
<dbReference type="NCBIfam" id="TIGR00658">
    <property type="entry name" value="orni_carb_tr"/>
    <property type="match status" value="1"/>
</dbReference>
<dbReference type="PATRIC" id="fig|1423734.3.peg.2653"/>
<protein>
    <recommendedName>
        <fullName evidence="3 7">Ornithine carbamoyltransferase</fullName>
        <shortName evidence="7">OTCase</shortName>
        <ecNumber evidence="3 7">2.1.3.3</ecNumber>
    </recommendedName>
</protein>
<feature type="binding site" evidence="7">
    <location>
        <position position="316"/>
    </location>
    <ligand>
        <name>carbamoyl phosphate</name>
        <dbReference type="ChEBI" id="CHEBI:58228"/>
    </ligand>
</feature>
<evidence type="ECO:0000313" key="10">
    <source>
        <dbReference type="EMBL" id="KRM36742.1"/>
    </source>
</evidence>
<feature type="binding site" evidence="7">
    <location>
        <begin position="56"/>
        <end position="59"/>
    </location>
    <ligand>
        <name>carbamoyl phosphate</name>
        <dbReference type="ChEBI" id="CHEBI:58228"/>
    </ligand>
</feature>
<dbReference type="AlphaFoldDB" id="A0A0R1YBC2"/>
<dbReference type="GO" id="GO:0019240">
    <property type="term" value="P:citrulline biosynthetic process"/>
    <property type="evidence" value="ECO:0007669"/>
    <property type="project" value="TreeGrafter"/>
</dbReference>
<comment type="catalytic activity">
    <reaction evidence="6 7">
        <text>carbamoyl phosphate + L-ornithine = L-citrulline + phosphate + H(+)</text>
        <dbReference type="Rhea" id="RHEA:19513"/>
        <dbReference type="ChEBI" id="CHEBI:15378"/>
        <dbReference type="ChEBI" id="CHEBI:43474"/>
        <dbReference type="ChEBI" id="CHEBI:46911"/>
        <dbReference type="ChEBI" id="CHEBI:57743"/>
        <dbReference type="ChEBI" id="CHEBI:58228"/>
        <dbReference type="EC" id="2.1.3.3"/>
    </reaction>
</comment>
<evidence type="ECO:0000256" key="2">
    <source>
        <dbReference type="ARBA" id="ARBA00007805"/>
    </source>
</evidence>
<dbReference type="PRINTS" id="PR00100">
    <property type="entry name" value="AOTCASE"/>
</dbReference>
<dbReference type="InterPro" id="IPR002292">
    <property type="entry name" value="Orn/put_carbamltrans"/>
</dbReference>
<dbReference type="GO" id="GO:0016597">
    <property type="term" value="F:amino acid binding"/>
    <property type="evidence" value="ECO:0007669"/>
    <property type="project" value="InterPro"/>
</dbReference>
<dbReference type="SUPFAM" id="SSF53671">
    <property type="entry name" value="Aspartate/ornithine carbamoyltransferase"/>
    <property type="match status" value="1"/>
</dbReference>
<evidence type="ECO:0000256" key="1">
    <source>
        <dbReference type="ARBA" id="ARBA00004496"/>
    </source>
</evidence>
<dbReference type="Pfam" id="PF02729">
    <property type="entry name" value="OTCace_N"/>
    <property type="match status" value="1"/>
</dbReference>
<dbReference type="InterPro" id="IPR006130">
    <property type="entry name" value="Asp/Orn_carbamoylTrfase"/>
</dbReference>
<proteinExistence type="inferred from homology"/>
<comment type="similarity">
    <text evidence="2 7">Belongs to the aspartate/ornithine carbamoyltransferase superfamily. OTCase family.</text>
</comment>
<gene>
    <name evidence="10" type="ORF">FC83_GL002617</name>
</gene>
<evidence type="ECO:0000256" key="5">
    <source>
        <dbReference type="ARBA" id="ARBA00022679"/>
    </source>
</evidence>
<dbReference type="eggNOG" id="COG0078">
    <property type="taxonomic scope" value="Bacteria"/>
</dbReference>
<dbReference type="InterPro" id="IPR006132">
    <property type="entry name" value="Asp/Orn_carbamoyltranf_P-bd"/>
</dbReference>
<feature type="binding site" evidence="7">
    <location>
        <position position="230"/>
    </location>
    <ligand>
        <name>L-ornithine</name>
        <dbReference type="ChEBI" id="CHEBI:46911"/>
    </ligand>
</feature>
<comment type="subcellular location">
    <subcellularLocation>
        <location evidence="1 7">Cytoplasm</location>
    </subcellularLocation>
</comment>
<evidence type="ECO:0000256" key="6">
    <source>
        <dbReference type="ARBA" id="ARBA00048772"/>
    </source>
</evidence>
<feature type="binding site" evidence="7">
    <location>
        <begin position="271"/>
        <end position="272"/>
    </location>
    <ligand>
        <name>carbamoyl phosphate</name>
        <dbReference type="ChEBI" id="CHEBI:58228"/>
    </ligand>
</feature>
<evidence type="ECO:0000259" key="8">
    <source>
        <dbReference type="Pfam" id="PF00185"/>
    </source>
</evidence>
<dbReference type="HAMAP" id="MF_01109">
    <property type="entry name" value="OTCase"/>
    <property type="match status" value="1"/>
</dbReference>
<evidence type="ECO:0000259" key="9">
    <source>
        <dbReference type="Pfam" id="PF02729"/>
    </source>
</evidence>
<dbReference type="InterPro" id="IPR024904">
    <property type="entry name" value="OTCase_ArgI"/>
</dbReference>
<dbReference type="PROSITE" id="PS00097">
    <property type="entry name" value="CARBAMOYLTRANSFERASE"/>
    <property type="match status" value="1"/>
</dbReference>
<dbReference type="GO" id="GO:0042450">
    <property type="term" value="P:L-arginine biosynthetic process via ornithine"/>
    <property type="evidence" value="ECO:0007669"/>
    <property type="project" value="UniProtKB-UniRule"/>
</dbReference>
<dbReference type="FunFam" id="3.40.50.1370:FF:000008">
    <property type="entry name" value="Ornithine carbamoyltransferase"/>
    <property type="match status" value="1"/>
</dbReference>
<reference evidence="10 11" key="1">
    <citation type="journal article" date="2015" name="Genome Announc.">
        <title>Expanding the biotechnology potential of lactobacilli through comparative genomics of 213 strains and associated genera.</title>
        <authorList>
            <person name="Sun Z."/>
            <person name="Harris H.M."/>
            <person name="McCann A."/>
            <person name="Guo C."/>
            <person name="Argimon S."/>
            <person name="Zhang W."/>
            <person name="Yang X."/>
            <person name="Jeffery I.B."/>
            <person name="Cooney J.C."/>
            <person name="Kagawa T.F."/>
            <person name="Liu W."/>
            <person name="Song Y."/>
            <person name="Salvetti E."/>
            <person name="Wrobel A."/>
            <person name="Rasinkangas P."/>
            <person name="Parkhill J."/>
            <person name="Rea M.C."/>
            <person name="O'Sullivan O."/>
            <person name="Ritari J."/>
            <person name="Douillard F.P."/>
            <person name="Paul Ross R."/>
            <person name="Yang R."/>
            <person name="Briner A.E."/>
            <person name="Felis G.E."/>
            <person name="de Vos W.M."/>
            <person name="Barrangou R."/>
            <person name="Klaenhammer T.R."/>
            <person name="Caufield P.W."/>
            <person name="Cui Y."/>
            <person name="Zhang H."/>
            <person name="O'Toole P.W."/>
        </authorList>
    </citation>
    <scope>NUCLEOTIDE SEQUENCE [LARGE SCALE GENOMIC DNA]</scope>
    <source>
        <strain evidence="10 11">DSM 18527</strain>
    </source>
</reference>
<dbReference type="EMBL" id="AZGA01000002">
    <property type="protein sequence ID" value="KRM36742.1"/>
    <property type="molecule type" value="Genomic_DNA"/>
</dbReference>
<dbReference type="GO" id="GO:0005737">
    <property type="term" value="C:cytoplasm"/>
    <property type="evidence" value="ECO:0007669"/>
    <property type="project" value="UniProtKB-SubCell"/>
</dbReference>
<feature type="binding site" evidence="7">
    <location>
        <begin position="134"/>
        <end position="137"/>
    </location>
    <ligand>
        <name>carbamoyl phosphate</name>
        <dbReference type="ChEBI" id="CHEBI:58228"/>
    </ligand>
</feature>
<evidence type="ECO:0000256" key="4">
    <source>
        <dbReference type="ARBA" id="ARBA00022490"/>
    </source>
</evidence>
<dbReference type="STRING" id="1423734.FC83_GL002617"/>
<feature type="binding site" evidence="7">
    <location>
        <position position="166"/>
    </location>
    <ligand>
        <name>L-ornithine</name>
        <dbReference type="ChEBI" id="CHEBI:46911"/>
    </ligand>
</feature>
<dbReference type="InterPro" id="IPR036901">
    <property type="entry name" value="Asp/Orn_carbamoylTrfase_sf"/>
</dbReference>
<keyword evidence="5 7" id="KW-0808">Transferase</keyword>
<dbReference type="Pfam" id="PF00185">
    <property type="entry name" value="OTCace"/>
    <property type="match status" value="1"/>
</dbReference>
<dbReference type="InterPro" id="IPR006131">
    <property type="entry name" value="Asp_carbamoyltransf_Asp/Orn-bd"/>
</dbReference>
<dbReference type="RefSeq" id="WP_057002302.1">
    <property type="nucleotide sequence ID" value="NZ_AZGA01000002.1"/>
</dbReference>
<dbReference type="GO" id="GO:0004585">
    <property type="term" value="F:ornithine carbamoyltransferase activity"/>
    <property type="evidence" value="ECO:0007669"/>
    <property type="project" value="UniProtKB-UniRule"/>
</dbReference>
<feature type="domain" description="Aspartate/ornithine carbamoyltransferase Asp/Orn-binding" evidence="8">
    <location>
        <begin position="154"/>
        <end position="326"/>
    </location>
</feature>
<dbReference type="PRINTS" id="PR00102">
    <property type="entry name" value="OTCASE"/>
</dbReference>
<feature type="binding site" evidence="7">
    <location>
        <begin position="234"/>
        <end position="235"/>
    </location>
    <ligand>
        <name>L-ornithine</name>
        <dbReference type="ChEBI" id="CHEBI:46911"/>
    </ligand>
</feature>
<evidence type="ECO:0000313" key="11">
    <source>
        <dbReference type="Proteomes" id="UP000051236"/>
    </source>
</evidence>
<feature type="binding site" evidence="7">
    <location>
        <position position="83"/>
    </location>
    <ligand>
        <name>carbamoyl phosphate</name>
        <dbReference type="ChEBI" id="CHEBI:58228"/>
    </ligand>
</feature>
<dbReference type="PANTHER" id="PTHR45753">
    <property type="entry name" value="ORNITHINE CARBAMOYLTRANSFERASE, MITOCHONDRIAL"/>
    <property type="match status" value="1"/>
</dbReference>
<evidence type="ECO:0000256" key="7">
    <source>
        <dbReference type="HAMAP-Rule" id="MF_01109"/>
    </source>
</evidence>
<dbReference type="Proteomes" id="UP000051236">
    <property type="component" value="Unassembled WGS sequence"/>
</dbReference>
<keyword evidence="11" id="KW-1185">Reference proteome</keyword>
<dbReference type="EC" id="2.1.3.3" evidence="3 7"/>
<evidence type="ECO:0000256" key="3">
    <source>
        <dbReference type="ARBA" id="ARBA00013007"/>
    </source>
</evidence>
<feature type="domain" description="Aspartate/ornithine carbamoyltransferase carbamoyl-P binding" evidence="9">
    <location>
        <begin position="7"/>
        <end position="146"/>
    </location>
</feature>
<accession>A0A0R1YBC2</accession>